<reference evidence="2" key="1">
    <citation type="submission" date="2024-02" db="EMBL/GenBank/DDBJ databases">
        <title>Genome sequences of strain Gemmobacter sp. JM10B15.</title>
        <authorList>
            <person name="Zhang M."/>
        </authorList>
    </citation>
    <scope>NUCLEOTIDE SEQUENCE</scope>
    <source>
        <strain evidence="2">JM10B15</strain>
    </source>
</reference>
<accession>A0ABU8BXL3</accession>
<keyword evidence="1" id="KW-1133">Transmembrane helix</keyword>
<gene>
    <name evidence="2" type="ORF">V6590_12715</name>
</gene>
<organism evidence="2 3">
    <name type="scientific">Gemmobacter denitrificans</name>
    <dbReference type="NCBI Taxonomy" id="3123040"/>
    <lineage>
        <taxon>Bacteria</taxon>
        <taxon>Pseudomonadati</taxon>
        <taxon>Pseudomonadota</taxon>
        <taxon>Alphaproteobacteria</taxon>
        <taxon>Rhodobacterales</taxon>
        <taxon>Paracoccaceae</taxon>
        <taxon>Gemmobacter</taxon>
    </lineage>
</organism>
<keyword evidence="1" id="KW-0472">Membrane</keyword>
<dbReference type="Proteomes" id="UP001431963">
    <property type="component" value="Unassembled WGS sequence"/>
</dbReference>
<keyword evidence="3" id="KW-1185">Reference proteome</keyword>
<feature type="transmembrane region" description="Helical" evidence="1">
    <location>
        <begin position="59"/>
        <end position="80"/>
    </location>
</feature>
<dbReference type="RefSeq" id="WP_335423652.1">
    <property type="nucleotide sequence ID" value="NZ_JBALHR010000007.1"/>
</dbReference>
<comment type="caution">
    <text evidence="2">The sequence shown here is derived from an EMBL/GenBank/DDBJ whole genome shotgun (WGS) entry which is preliminary data.</text>
</comment>
<evidence type="ECO:0000313" key="2">
    <source>
        <dbReference type="EMBL" id="MEH7829015.1"/>
    </source>
</evidence>
<keyword evidence="1" id="KW-0812">Transmembrane</keyword>
<dbReference type="EMBL" id="JBALHR010000007">
    <property type="protein sequence ID" value="MEH7829015.1"/>
    <property type="molecule type" value="Genomic_DNA"/>
</dbReference>
<protein>
    <submittedName>
        <fullName evidence="2">Dihydroorotate dehydrogenase</fullName>
    </submittedName>
</protein>
<sequence length="111" mass="12020">MDDDDLDAFLAVARDDRREAPSHLLARVLADAHDLQPVSAPLSKPAPKRPDAFWFIRQWVPAGAFAGLATAALAGFWLGFAQPSALEWPGTQAPLDMVELIPSLDGWLTEG</sequence>
<evidence type="ECO:0000256" key="1">
    <source>
        <dbReference type="SAM" id="Phobius"/>
    </source>
</evidence>
<proteinExistence type="predicted"/>
<evidence type="ECO:0000313" key="3">
    <source>
        <dbReference type="Proteomes" id="UP001431963"/>
    </source>
</evidence>
<name>A0ABU8BXL3_9RHOB</name>